<evidence type="ECO:0000256" key="6">
    <source>
        <dbReference type="ARBA" id="ARBA00029459"/>
    </source>
</evidence>
<protein>
    <submittedName>
        <fullName evidence="10">Putative pacifastin protease inhibitor</fullName>
    </submittedName>
</protein>
<keyword evidence="2" id="KW-0964">Secreted</keyword>
<dbReference type="PROSITE" id="PS51446">
    <property type="entry name" value="PACIFASTIN"/>
    <property type="match status" value="9"/>
</dbReference>
<feature type="disulfide bond" evidence="7">
    <location>
        <begin position="182"/>
        <end position="197"/>
    </location>
</feature>
<feature type="domain" description="Pacifastin" evidence="9">
    <location>
        <begin position="434"/>
        <end position="469"/>
    </location>
</feature>
<organism evidence="10">
    <name type="scientific">Xenopsylla cheopis</name>
    <name type="common">Oriental rat flea</name>
    <name type="synonym">Pulex cheopis</name>
    <dbReference type="NCBI Taxonomy" id="163159"/>
    <lineage>
        <taxon>Eukaryota</taxon>
        <taxon>Metazoa</taxon>
        <taxon>Ecdysozoa</taxon>
        <taxon>Arthropoda</taxon>
        <taxon>Hexapoda</taxon>
        <taxon>Insecta</taxon>
        <taxon>Pterygota</taxon>
        <taxon>Neoptera</taxon>
        <taxon>Endopterygota</taxon>
        <taxon>Siphonaptera</taxon>
        <taxon>Pulicidae</taxon>
        <taxon>Xenopsyllinae</taxon>
        <taxon>Xenopsylla</taxon>
    </lineage>
</organism>
<comment type="caution">
    <text evidence="7">Lacks conserved residue(s) required for the propagation of feature annotation.</text>
</comment>
<keyword evidence="8" id="KW-0732">Signal</keyword>
<sequence>MKSLLFLVALCAAAHALPAAETTTSVPCTPGETKNEDCNECICKADGSGYQCTERDCHAPKVDDHGKICEPGSRKKEDCNTCTCTPDGKNYMCTLMLCGHNLKKRENEPEEVKEVTIDSLATTPCTPGQETKLDCNTCTCASDGSGYACTRQACPVAVHDRKRRSAEEVKEVTTDSLATTPCTPGERTNVDCNTCTCSANGSGYACTRKMCLPAVHDRKRRSDEPKEFEKVTTDILATTSCTPGDVTNVDCNTCKCLESGTGYKCTRQECPPETHNHTRRAAEEVKEVTTDSLANTPCTAGEKTTVDCNTCTCASDGSGYACTRKRCFLAHDRKRRSTEATENKCTPGETKQIDCNTCRCASDGSDFICTRKMCPRDKRSTETSTKSEDEEKSDCVEGEIQPDDCNICTCVKGRVVCTRKLCLPPDFPRSKRQAGTCVPGSTKKEDCNTCTCNEKGTGYRCTLLACGNESIRTKRDQPTNLPSTQICEPNSVFARECNSCRCNAQGTAASCTLKLCV</sequence>
<feature type="disulfide bond" evidence="7">
    <location>
        <begin position="437"/>
        <end position="452"/>
    </location>
</feature>
<dbReference type="GO" id="GO:0004867">
    <property type="term" value="F:serine-type endopeptidase inhibitor activity"/>
    <property type="evidence" value="ECO:0007669"/>
    <property type="project" value="UniProtKB-UniRule"/>
</dbReference>
<feature type="site" description="Reactive bond" evidence="7">
    <location>
        <begin position="371"/>
        <end position="372"/>
    </location>
</feature>
<feature type="domain" description="Pacifastin" evidence="9">
    <location>
        <begin position="342"/>
        <end position="377"/>
    </location>
</feature>
<dbReference type="AlphaFoldDB" id="A0A6M2DWP0"/>
<feature type="domain" description="Pacifastin" evidence="9">
    <location>
        <begin position="238"/>
        <end position="273"/>
    </location>
</feature>
<feature type="disulfide bond" evidence="7">
    <location>
        <begin position="298"/>
        <end position="313"/>
    </location>
</feature>
<comment type="subcellular location">
    <subcellularLocation>
        <location evidence="1">Secreted</location>
    </subcellularLocation>
</comment>
<feature type="disulfide bond" evidence="7">
    <location>
        <begin position="69"/>
        <end position="84"/>
    </location>
</feature>
<feature type="signal peptide" evidence="8">
    <location>
        <begin position="1"/>
        <end position="16"/>
    </location>
</feature>
<evidence type="ECO:0000256" key="4">
    <source>
        <dbReference type="ARBA" id="ARBA00022900"/>
    </source>
</evidence>
<evidence type="ECO:0000259" key="9">
    <source>
        <dbReference type="PROSITE" id="PS51446"/>
    </source>
</evidence>
<dbReference type="InterPro" id="IPR008037">
    <property type="entry name" value="Pacifastin_dom"/>
</dbReference>
<reference evidence="10" key="1">
    <citation type="submission" date="2020-03" db="EMBL/GenBank/DDBJ databases">
        <title>Transcriptomic Profiling of the Digestive Tract of the Rat Flea, Xenopsylla cheopis, Following Blood Feeding and Infection with Yersinia pestis.</title>
        <authorList>
            <person name="Bland D.M."/>
            <person name="Martens C.A."/>
            <person name="Virtaneva K."/>
            <person name="Kanakabandi K."/>
            <person name="Long D."/>
            <person name="Rosenke R."/>
            <person name="Saturday G.A."/>
            <person name="Hoyt F.H."/>
            <person name="Bruno D.P."/>
            <person name="Ribeiro J.M.C."/>
            <person name="Hinnebusch J."/>
        </authorList>
    </citation>
    <scope>NUCLEOTIDE SEQUENCE</scope>
</reference>
<feature type="disulfide bond" evidence="7">
    <location>
        <begin position="487"/>
        <end position="502"/>
    </location>
</feature>
<dbReference type="GO" id="GO:0005576">
    <property type="term" value="C:extracellular region"/>
    <property type="evidence" value="ECO:0007669"/>
    <property type="project" value="UniProtKB-SubCell"/>
</dbReference>
<feature type="disulfide bond" evidence="7">
    <location>
        <begin position="125"/>
        <end position="140"/>
    </location>
</feature>
<dbReference type="Pfam" id="PF05375">
    <property type="entry name" value="Pacifastin_I"/>
    <property type="match status" value="10"/>
</dbReference>
<feature type="disulfide bond" evidence="7">
    <location>
        <begin position="241"/>
        <end position="256"/>
    </location>
</feature>
<feature type="domain" description="Pacifastin" evidence="9">
    <location>
        <begin position="295"/>
        <end position="330"/>
    </location>
</feature>
<evidence type="ECO:0000313" key="10">
    <source>
        <dbReference type="EMBL" id="NOV50779.1"/>
    </source>
</evidence>
<evidence type="ECO:0000256" key="2">
    <source>
        <dbReference type="ARBA" id="ARBA00022525"/>
    </source>
</evidence>
<keyword evidence="3 7" id="KW-0646">Protease inhibitor</keyword>
<feature type="domain" description="Pacifastin" evidence="9">
    <location>
        <begin position="484"/>
        <end position="517"/>
    </location>
</feature>
<comment type="similarity">
    <text evidence="6 7">Belongs to the protease inhibitor I19 family.</text>
</comment>
<name>A0A6M2DWP0_XENCH</name>
<feature type="site" description="Reactive bond" evidence="7">
    <location>
        <begin position="513"/>
        <end position="514"/>
    </location>
</feature>
<feature type="domain" description="Pacifastin" evidence="9">
    <location>
        <begin position="25"/>
        <end position="60"/>
    </location>
</feature>
<evidence type="ECO:0000256" key="3">
    <source>
        <dbReference type="ARBA" id="ARBA00022690"/>
    </source>
</evidence>
<evidence type="ECO:0000256" key="5">
    <source>
        <dbReference type="ARBA" id="ARBA00023157"/>
    </source>
</evidence>
<evidence type="ECO:0000256" key="7">
    <source>
        <dbReference type="PROSITE-ProRule" id="PRU00776"/>
    </source>
</evidence>
<evidence type="ECO:0000256" key="8">
    <source>
        <dbReference type="SAM" id="SignalP"/>
    </source>
</evidence>
<dbReference type="EMBL" id="GIIL01007053">
    <property type="protein sequence ID" value="NOV50779.1"/>
    <property type="molecule type" value="Transcribed_RNA"/>
</dbReference>
<keyword evidence="4 7" id="KW-0722">Serine protease inhibitor</keyword>
<evidence type="ECO:0000256" key="1">
    <source>
        <dbReference type="ARBA" id="ARBA00004613"/>
    </source>
</evidence>
<feature type="domain" description="Pacifastin" evidence="9">
    <location>
        <begin position="66"/>
        <end position="101"/>
    </location>
</feature>
<proteinExistence type="inferred from homology"/>
<keyword evidence="5 7" id="KW-1015">Disulfide bond</keyword>
<dbReference type="InterPro" id="IPR036201">
    <property type="entry name" value="Pacifastin_dom_sf"/>
</dbReference>
<feature type="site" description="Reactive bond" evidence="7">
    <location>
        <begin position="208"/>
        <end position="209"/>
    </location>
</feature>
<feature type="disulfide bond" evidence="7">
    <location>
        <begin position="345"/>
        <end position="360"/>
    </location>
</feature>
<feature type="domain" description="Pacifastin" evidence="9">
    <location>
        <begin position="179"/>
        <end position="214"/>
    </location>
</feature>
<dbReference type="SUPFAM" id="SSF57283">
    <property type="entry name" value="PMP inhibitors"/>
    <property type="match status" value="10"/>
</dbReference>
<feature type="site" description="Reactive bond" evidence="7">
    <location>
        <begin position="324"/>
        <end position="325"/>
    </location>
</feature>
<feature type="chain" id="PRO_5026733370" evidence="8">
    <location>
        <begin position="17"/>
        <end position="517"/>
    </location>
</feature>
<feature type="disulfide bond" evidence="7">
    <location>
        <begin position="28"/>
        <end position="43"/>
    </location>
</feature>
<feature type="domain" description="Pacifastin" evidence="9">
    <location>
        <begin position="122"/>
        <end position="157"/>
    </location>
</feature>
<accession>A0A6M2DWP0</accession>